<dbReference type="STRING" id="913774.A0A0C3DB24"/>
<dbReference type="HOGENOM" id="CLU_009665_6_3_1"/>
<dbReference type="Proteomes" id="UP000054321">
    <property type="component" value="Unassembled WGS sequence"/>
</dbReference>
<evidence type="ECO:0000313" key="6">
    <source>
        <dbReference type="Proteomes" id="UP000054321"/>
    </source>
</evidence>
<keyword evidence="2" id="KW-0274">FAD</keyword>
<dbReference type="InterPro" id="IPR002938">
    <property type="entry name" value="FAD-bd"/>
</dbReference>
<keyword evidence="3" id="KW-0560">Oxidoreductase</keyword>
<dbReference type="Pfam" id="PF01494">
    <property type="entry name" value="FAD_binding_3"/>
    <property type="match status" value="1"/>
</dbReference>
<dbReference type="PANTHER" id="PTHR46720">
    <property type="entry name" value="HYDROXYLASE, PUTATIVE (AFU_ORTHOLOGUE AFUA_3G01460)-RELATED"/>
    <property type="match status" value="1"/>
</dbReference>
<dbReference type="PRINTS" id="PR00420">
    <property type="entry name" value="RNGMNOXGNASE"/>
</dbReference>
<keyword evidence="6" id="KW-1185">Reference proteome</keyword>
<evidence type="ECO:0000313" key="5">
    <source>
        <dbReference type="EMBL" id="KIM99112.1"/>
    </source>
</evidence>
<dbReference type="GO" id="GO:0071949">
    <property type="term" value="F:FAD binding"/>
    <property type="evidence" value="ECO:0007669"/>
    <property type="project" value="InterPro"/>
</dbReference>
<dbReference type="SUPFAM" id="SSF54373">
    <property type="entry name" value="FAD-linked reductases, C-terminal domain"/>
    <property type="match status" value="1"/>
</dbReference>
<organism evidence="5 6">
    <name type="scientific">Oidiodendron maius (strain Zn)</name>
    <dbReference type="NCBI Taxonomy" id="913774"/>
    <lineage>
        <taxon>Eukaryota</taxon>
        <taxon>Fungi</taxon>
        <taxon>Dikarya</taxon>
        <taxon>Ascomycota</taxon>
        <taxon>Pezizomycotina</taxon>
        <taxon>Leotiomycetes</taxon>
        <taxon>Leotiomycetes incertae sedis</taxon>
        <taxon>Myxotrichaceae</taxon>
        <taxon>Oidiodendron</taxon>
    </lineage>
</organism>
<name>A0A0C3DB24_OIDMZ</name>
<dbReference type="InParanoid" id="A0A0C3DB24"/>
<dbReference type="EMBL" id="KN832879">
    <property type="protein sequence ID" value="KIM99112.1"/>
    <property type="molecule type" value="Genomic_DNA"/>
</dbReference>
<evidence type="ECO:0000256" key="1">
    <source>
        <dbReference type="ARBA" id="ARBA00022630"/>
    </source>
</evidence>
<dbReference type="Gene3D" id="3.50.50.60">
    <property type="entry name" value="FAD/NAD(P)-binding domain"/>
    <property type="match status" value="1"/>
</dbReference>
<evidence type="ECO:0000256" key="3">
    <source>
        <dbReference type="ARBA" id="ARBA00023002"/>
    </source>
</evidence>
<protein>
    <recommendedName>
        <fullName evidence="4">FAD-binding domain-containing protein</fullName>
    </recommendedName>
</protein>
<proteinExistence type="predicted"/>
<dbReference type="GO" id="GO:0044550">
    <property type="term" value="P:secondary metabolite biosynthetic process"/>
    <property type="evidence" value="ECO:0007669"/>
    <property type="project" value="TreeGrafter"/>
</dbReference>
<dbReference type="GO" id="GO:0016491">
    <property type="term" value="F:oxidoreductase activity"/>
    <property type="evidence" value="ECO:0007669"/>
    <property type="project" value="UniProtKB-KW"/>
</dbReference>
<reference evidence="6" key="2">
    <citation type="submission" date="2015-01" db="EMBL/GenBank/DDBJ databases">
        <title>Evolutionary Origins and Diversification of the Mycorrhizal Mutualists.</title>
        <authorList>
            <consortium name="DOE Joint Genome Institute"/>
            <consortium name="Mycorrhizal Genomics Consortium"/>
            <person name="Kohler A."/>
            <person name="Kuo A."/>
            <person name="Nagy L.G."/>
            <person name="Floudas D."/>
            <person name="Copeland A."/>
            <person name="Barry K.W."/>
            <person name="Cichocki N."/>
            <person name="Veneault-Fourrey C."/>
            <person name="LaButti K."/>
            <person name="Lindquist E.A."/>
            <person name="Lipzen A."/>
            <person name="Lundell T."/>
            <person name="Morin E."/>
            <person name="Murat C."/>
            <person name="Riley R."/>
            <person name="Ohm R."/>
            <person name="Sun H."/>
            <person name="Tunlid A."/>
            <person name="Henrissat B."/>
            <person name="Grigoriev I.V."/>
            <person name="Hibbett D.S."/>
            <person name="Martin F."/>
        </authorList>
    </citation>
    <scope>NUCLEOTIDE SEQUENCE [LARGE SCALE GENOMIC DNA]</scope>
    <source>
        <strain evidence="6">Zn</strain>
    </source>
</reference>
<keyword evidence="1" id="KW-0285">Flavoprotein</keyword>
<dbReference type="SUPFAM" id="SSF51905">
    <property type="entry name" value="FAD/NAD(P)-binding domain"/>
    <property type="match status" value="1"/>
</dbReference>
<feature type="domain" description="FAD-binding" evidence="4">
    <location>
        <begin position="20"/>
        <end position="376"/>
    </location>
</feature>
<sequence>MPSSTDGNHSHISPVSSNFSIAITGGGIGGLSAALALAAYNPTLRANNVAVYEQASTYGEIGAGVAIGIQAARALQKLGVWEAADSISGHRSNVHRSNRRWDNDDLVVDAPAANSDGDIRQLWVHRAEFLEVLHNEIKKKGYAKLETNKKVVKIEDCDSTVRIIFADGTTALANLVIACDGIHSTVRSQFTIDRPVYSGRIAFRGLVPMSAIASNWPYSSWTLSWLAPNKHFLVFPISQNRLLNVVAFVAKKESELGGLKESWKASAPRSQLEKEYAGWNNTVQRIIQAIPLNISEWKINDRELLSEWCYMGGKVVLSGDAAHAMVPQQGSGAGLSIEDANVLGLAIRDYLANPEVGLSAYTSLYQETRLPRAQKAQVTSRQAAEVYDMQGSDFEGLSFEECLLVVKEKVSNRMAWVWNSNLEADYAAAKARTNLP</sequence>
<dbReference type="PANTHER" id="PTHR46720:SF3">
    <property type="entry name" value="FAD-BINDING DOMAIN-CONTAINING PROTEIN-RELATED"/>
    <property type="match status" value="1"/>
</dbReference>
<dbReference type="OrthoDB" id="417877at2759"/>
<dbReference type="AlphaFoldDB" id="A0A0C3DB24"/>
<dbReference type="InterPro" id="IPR036188">
    <property type="entry name" value="FAD/NAD-bd_sf"/>
</dbReference>
<evidence type="ECO:0000259" key="4">
    <source>
        <dbReference type="Pfam" id="PF01494"/>
    </source>
</evidence>
<evidence type="ECO:0000256" key="2">
    <source>
        <dbReference type="ARBA" id="ARBA00022827"/>
    </source>
</evidence>
<gene>
    <name evidence="5" type="ORF">OIDMADRAFT_30752</name>
</gene>
<accession>A0A0C3DB24</accession>
<reference evidence="5 6" key="1">
    <citation type="submission" date="2014-04" db="EMBL/GenBank/DDBJ databases">
        <authorList>
            <consortium name="DOE Joint Genome Institute"/>
            <person name="Kuo A."/>
            <person name="Martino E."/>
            <person name="Perotto S."/>
            <person name="Kohler A."/>
            <person name="Nagy L.G."/>
            <person name="Floudas D."/>
            <person name="Copeland A."/>
            <person name="Barry K.W."/>
            <person name="Cichocki N."/>
            <person name="Veneault-Fourrey C."/>
            <person name="LaButti K."/>
            <person name="Lindquist E.A."/>
            <person name="Lipzen A."/>
            <person name="Lundell T."/>
            <person name="Morin E."/>
            <person name="Murat C."/>
            <person name="Sun H."/>
            <person name="Tunlid A."/>
            <person name="Henrissat B."/>
            <person name="Grigoriev I.V."/>
            <person name="Hibbett D.S."/>
            <person name="Martin F."/>
            <person name="Nordberg H.P."/>
            <person name="Cantor M.N."/>
            <person name="Hua S.X."/>
        </authorList>
    </citation>
    <scope>NUCLEOTIDE SEQUENCE [LARGE SCALE GENOMIC DNA]</scope>
    <source>
        <strain evidence="5 6">Zn</strain>
    </source>
</reference>
<dbReference type="InterPro" id="IPR051104">
    <property type="entry name" value="FAD_monoxygenase"/>
</dbReference>